<keyword evidence="3" id="KW-0804">Transcription</keyword>
<evidence type="ECO:0000256" key="2">
    <source>
        <dbReference type="ARBA" id="ARBA00023125"/>
    </source>
</evidence>
<reference evidence="6 7" key="1">
    <citation type="submission" date="2017-08" db="EMBL/GenBank/DDBJ databases">
        <title>Reclassification of Bisgaard taxon 37 and 44.</title>
        <authorList>
            <person name="Christensen H."/>
        </authorList>
    </citation>
    <scope>NUCLEOTIDE SEQUENCE [LARGE SCALE GENOMIC DNA]</scope>
    <source>
        <strain evidence="6 7">B96_3</strain>
    </source>
</reference>
<dbReference type="Gene3D" id="3.40.50.10490">
    <property type="entry name" value="Glucose-6-phosphate isomerase like protein, domain 1"/>
    <property type="match status" value="1"/>
</dbReference>
<evidence type="ECO:0008006" key="8">
    <source>
        <dbReference type="Google" id="ProtNLM"/>
    </source>
</evidence>
<dbReference type="GO" id="GO:0003677">
    <property type="term" value="F:DNA binding"/>
    <property type="evidence" value="ECO:0007669"/>
    <property type="project" value="UniProtKB-KW"/>
</dbReference>
<dbReference type="RefSeq" id="WP_119524388.1">
    <property type="nucleotide sequence ID" value="NZ_NRHC01000011.1"/>
</dbReference>
<feature type="domain" description="SIS" evidence="5">
    <location>
        <begin position="167"/>
        <end position="313"/>
    </location>
</feature>
<dbReference type="SUPFAM" id="SSF46689">
    <property type="entry name" value="Homeodomain-like"/>
    <property type="match status" value="1"/>
</dbReference>
<dbReference type="InterPro" id="IPR000281">
    <property type="entry name" value="HTH_RpiR"/>
</dbReference>
<dbReference type="GO" id="GO:1901135">
    <property type="term" value="P:carbohydrate derivative metabolic process"/>
    <property type="evidence" value="ECO:0007669"/>
    <property type="project" value="InterPro"/>
</dbReference>
<dbReference type="InterPro" id="IPR047640">
    <property type="entry name" value="RpiR-like"/>
</dbReference>
<dbReference type="EMBL" id="NRHC01000011">
    <property type="protein sequence ID" value="RIY34312.1"/>
    <property type="molecule type" value="Genomic_DNA"/>
</dbReference>
<gene>
    <name evidence="6" type="ORF">CKF54_00805</name>
</gene>
<dbReference type="PANTHER" id="PTHR30514">
    <property type="entry name" value="GLUCOKINASE"/>
    <property type="match status" value="1"/>
</dbReference>
<proteinExistence type="predicted"/>
<comment type="caution">
    <text evidence="6">The sequence shown here is derived from an EMBL/GenBank/DDBJ whole genome shotgun (WGS) entry which is preliminary data.</text>
</comment>
<dbReference type="CDD" id="cd05013">
    <property type="entry name" value="SIS_RpiR"/>
    <property type="match status" value="1"/>
</dbReference>
<keyword evidence="2" id="KW-0238">DNA-binding</keyword>
<feature type="domain" description="HTH rpiR-type" evidence="4">
    <location>
        <begin position="38"/>
        <end position="114"/>
    </location>
</feature>
<accession>A0A3A1Y7W4</accession>
<keyword evidence="7" id="KW-1185">Reference proteome</keyword>
<dbReference type="Pfam" id="PF01418">
    <property type="entry name" value="HTH_6"/>
    <property type="match status" value="1"/>
</dbReference>
<dbReference type="Proteomes" id="UP000265691">
    <property type="component" value="Unassembled WGS sequence"/>
</dbReference>
<dbReference type="InterPro" id="IPR036388">
    <property type="entry name" value="WH-like_DNA-bd_sf"/>
</dbReference>
<dbReference type="PROSITE" id="PS51071">
    <property type="entry name" value="HTH_RPIR"/>
    <property type="match status" value="1"/>
</dbReference>
<organism evidence="6 7">
    <name type="scientific">Psittacicella hinzii</name>
    <dbReference type="NCBI Taxonomy" id="2028575"/>
    <lineage>
        <taxon>Bacteria</taxon>
        <taxon>Pseudomonadati</taxon>
        <taxon>Pseudomonadota</taxon>
        <taxon>Gammaproteobacteria</taxon>
        <taxon>Pasteurellales</taxon>
        <taxon>Psittacicellaceae</taxon>
        <taxon>Psittacicella</taxon>
    </lineage>
</organism>
<dbReference type="GO" id="GO:0003700">
    <property type="term" value="F:DNA-binding transcription factor activity"/>
    <property type="evidence" value="ECO:0007669"/>
    <property type="project" value="InterPro"/>
</dbReference>
<evidence type="ECO:0000256" key="1">
    <source>
        <dbReference type="ARBA" id="ARBA00023015"/>
    </source>
</evidence>
<dbReference type="InterPro" id="IPR046348">
    <property type="entry name" value="SIS_dom_sf"/>
</dbReference>
<protein>
    <recommendedName>
        <fullName evidence="8">RpiR family transcriptional regulator</fullName>
    </recommendedName>
</protein>
<dbReference type="InterPro" id="IPR009057">
    <property type="entry name" value="Homeodomain-like_sf"/>
</dbReference>
<evidence type="ECO:0000256" key="3">
    <source>
        <dbReference type="ARBA" id="ARBA00023163"/>
    </source>
</evidence>
<dbReference type="Pfam" id="PF01380">
    <property type="entry name" value="SIS"/>
    <property type="match status" value="1"/>
</dbReference>
<dbReference type="OrthoDB" id="370421at2"/>
<name>A0A3A1Y7W4_9GAMM</name>
<dbReference type="PROSITE" id="PS51464">
    <property type="entry name" value="SIS"/>
    <property type="match status" value="1"/>
</dbReference>
<evidence type="ECO:0000313" key="7">
    <source>
        <dbReference type="Proteomes" id="UP000265691"/>
    </source>
</evidence>
<dbReference type="InterPro" id="IPR035472">
    <property type="entry name" value="RpiR-like_SIS"/>
</dbReference>
<evidence type="ECO:0000259" key="4">
    <source>
        <dbReference type="PROSITE" id="PS51071"/>
    </source>
</evidence>
<sequence length="332" mass="37202">MTIKKIKKIKSNKTTTTEKVVAKPTHKDKLAYGVPNLKAIEKYFDSHQENFTKSMRAISNQVIANPDILRDNTLASCAKKLNIGEVSIMRFCKLLGFKGFTDFKKYFIDHFFDIPKKEINPDDIYDLDVNTKSNPADVLTKATNYLASVSLETKHKLSSQINILSKAAEQIYGARNLLLISTEANRFLIEEIAYRFNTIGIMAICASSPADIISKACLLHKGDVAIAVQSSGYNKDILSIISLLQKQRVFTIGMCNDARADLSVKVDLAFTSSGTYDKNYHNLQDSIYTRVSQLLIFECIIGLVTALDIQRSTNSRLNNLNALDLLNQSKKR</sequence>
<dbReference type="Gene3D" id="1.10.10.10">
    <property type="entry name" value="Winged helix-like DNA-binding domain superfamily/Winged helix DNA-binding domain"/>
    <property type="match status" value="1"/>
</dbReference>
<dbReference type="AlphaFoldDB" id="A0A3A1Y7W4"/>
<dbReference type="InterPro" id="IPR001347">
    <property type="entry name" value="SIS_dom"/>
</dbReference>
<dbReference type="SUPFAM" id="SSF53697">
    <property type="entry name" value="SIS domain"/>
    <property type="match status" value="1"/>
</dbReference>
<evidence type="ECO:0000313" key="6">
    <source>
        <dbReference type="EMBL" id="RIY34312.1"/>
    </source>
</evidence>
<dbReference type="PANTHER" id="PTHR30514:SF9">
    <property type="entry name" value="TRANSCRIPTIONAL REGULATOR"/>
    <property type="match status" value="1"/>
</dbReference>
<evidence type="ECO:0000259" key="5">
    <source>
        <dbReference type="PROSITE" id="PS51464"/>
    </source>
</evidence>
<dbReference type="GO" id="GO:0097367">
    <property type="term" value="F:carbohydrate derivative binding"/>
    <property type="evidence" value="ECO:0007669"/>
    <property type="project" value="InterPro"/>
</dbReference>
<keyword evidence="1" id="KW-0805">Transcription regulation</keyword>